<name>A0A151IR91_9HYME</name>
<evidence type="ECO:0000313" key="1">
    <source>
        <dbReference type="EMBL" id="KYN09174.1"/>
    </source>
</evidence>
<sequence>MYLALCHPSDILDLSAEQLQYIPKIVLLRMYGDYIDYVWNKLPGHVKADSEIRTYRRCAEHYNQPWQRTHIHASGGSLLNRAINALPFELHIPGYQFCGPGTRLTKRLAMYLAPYKYGRGQGVAVKKKKTPKETIKMPSGATTNVQLDMLARRMRVSYFRGVFMRNALPTTGLRRNEIVNLDDATGPGTHWVAYAKRNNRVVYFDSFGNLRSPKELVRYFGNGATTIENNRTSYQTYDQSFCGQMCLWFLRTVDAREFKKLDEVP</sequence>
<reference evidence="1 2" key="1">
    <citation type="submission" date="2015-09" db="EMBL/GenBank/DDBJ databases">
        <title>Trachymyrmex cornetzi WGS genome.</title>
        <authorList>
            <person name="Nygaard S."/>
            <person name="Hu H."/>
            <person name="Boomsma J."/>
            <person name="Zhang G."/>
        </authorList>
    </citation>
    <scope>NUCLEOTIDE SEQUENCE [LARGE SCALE GENOMIC DNA]</scope>
    <source>
        <strain evidence="1">Tcor2-1</strain>
        <tissue evidence="1">Whole body</tissue>
    </source>
</reference>
<accession>A0A151IR91</accession>
<protein>
    <submittedName>
        <fullName evidence="1">Uncharacterized protein</fullName>
    </submittedName>
</protein>
<dbReference type="AlphaFoldDB" id="A0A151IR91"/>
<proteinExistence type="predicted"/>
<evidence type="ECO:0000313" key="2">
    <source>
        <dbReference type="Proteomes" id="UP000078492"/>
    </source>
</evidence>
<gene>
    <name evidence="1" type="ORF">ALC57_18713</name>
</gene>
<dbReference type="EMBL" id="KQ981142">
    <property type="protein sequence ID" value="KYN09174.1"/>
    <property type="molecule type" value="Genomic_DNA"/>
</dbReference>
<dbReference type="Proteomes" id="UP000078492">
    <property type="component" value="Unassembled WGS sequence"/>
</dbReference>
<dbReference type="Gene3D" id="3.40.395.10">
    <property type="entry name" value="Adenoviral Proteinase, Chain A"/>
    <property type="match status" value="1"/>
</dbReference>
<organism evidence="1 2">
    <name type="scientific">Trachymyrmex cornetzi</name>
    <dbReference type="NCBI Taxonomy" id="471704"/>
    <lineage>
        <taxon>Eukaryota</taxon>
        <taxon>Metazoa</taxon>
        <taxon>Ecdysozoa</taxon>
        <taxon>Arthropoda</taxon>
        <taxon>Hexapoda</taxon>
        <taxon>Insecta</taxon>
        <taxon>Pterygota</taxon>
        <taxon>Neoptera</taxon>
        <taxon>Endopterygota</taxon>
        <taxon>Hymenoptera</taxon>
        <taxon>Apocrita</taxon>
        <taxon>Aculeata</taxon>
        <taxon>Formicoidea</taxon>
        <taxon>Formicidae</taxon>
        <taxon>Myrmicinae</taxon>
        <taxon>Trachymyrmex</taxon>
    </lineage>
</organism>
<keyword evidence="2" id="KW-1185">Reference proteome</keyword>